<gene>
    <name evidence="5" type="ORF">KGQ19_20350</name>
</gene>
<dbReference type="RefSeq" id="WP_212010782.1">
    <property type="nucleotide sequence ID" value="NZ_JAAFYZ010000066.1"/>
</dbReference>
<evidence type="ECO:0000259" key="4">
    <source>
        <dbReference type="Pfam" id="PF02254"/>
    </source>
</evidence>
<dbReference type="InterPro" id="IPR050721">
    <property type="entry name" value="Trk_Ktr_HKT_K-transport"/>
</dbReference>
<dbReference type="Gene3D" id="6.20.350.10">
    <property type="match status" value="1"/>
</dbReference>
<feature type="transmembrane region" description="Helical" evidence="2">
    <location>
        <begin position="12"/>
        <end position="34"/>
    </location>
</feature>
<dbReference type="SUPFAM" id="SSF51735">
    <property type="entry name" value="NAD(P)-binding Rossmann-fold domains"/>
    <property type="match status" value="1"/>
</dbReference>
<name>A0ABS5KT50_9ACTN</name>
<dbReference type="EMBL" id="JAAFYZ010000066">
    <property type="protein sequence ID" value="MBS2549218.1"/>
    <property type="molecule type" value="Genomic_DNA"/>
</dbReference>
<dbReference type="Pfam" id="PF02026">
    <property type="entry name" value="RyR"/>
    <property type="match status" value="1"/>
</dbReference>
<feature type="domain" description="RCK N-terminal" evidence="4">
    <location>
        <begin position="119"/>
        <end position="205"/>
    </location>
</feature>
<accession>A0ABS5KT50</accession>
<evidence type="ECO:0000256" key="2">
    <source>
        <dbReference type="SAM" id="Phobius"/>
    </source>
</evidence>
<proteinExistence type="predicted"/>
<dbReference type="PANTHER" id="PTHR43833">
    <property type="entry name" value="POTASSIUM CHANNEL PROTEIN 2-RELATED-RELATED"/>
    <property type="match status" value="1"/>
</dbReference>
<feature type="domain" description="Ryanodine receptor Ryr" evidence="3">
    <location>
        <begin position="512"/>
        <end position="578"/>
    </location>
</feature>
<feature type="region of interest" description="Disordered" evidence="1">
    <location>
        <begin position="586"/>
        <end position="607"/>
    </location>
</feature>
<dbReference type="PANTHER" id="PTHR43833:SF9">
    <property type="entry name" value="POTASSIUM CHANNEL PROTEIN YUGO-RELATED"/>
    <property type="match status" value="1"/>
</dbReference>
<evidence type="ECO:0000313" key="5">
    <source>
        <dbReference type="EMBL" id="MBS2549218.1"/>
    </source>
</evidence>
<protein>
    <submittedName>
        <fullName evidence="5">NAD-binding protein</fullName>
    </submittedName>
</protein>
<dbReference type="InterPro" id="IPR036291">
    <property type="entry name" value="NAD(P)-bd_dom_sf"/>
</dbReference>
<dbReference type="InterPro" id="IPR003032">
    <property type="entry name" value="Ryanodine_rcpt"/>
</dbReference>
<comment type="caution">
    <text evidence="5">The sequence shown here is derived from an EMBL/GenBank/DDBJ whole genome shotgun (WGS) entry which is preliminary data.</text>
</comment>
<dbReference type="Pfam" id="PF02254">
    <property type="entry name" value="TrkA_N"/>
    <property type="match status" value="1"/>
</dbReference>
<evidence type="ECO:0000259" key="3">
    <source>
        <dbReference type="Pfam" id="PF02026"/>
    </source>
</evidence>
<organism evidence="5 6">
    <name type="scientific">Catenulispora pinistramenti</name>
    <dbReference type="NCBI Taxonomy" id="2705254"/>
    <lineage>
        <taxon>Bacteria</taxon>
        <taxon>Bacillati</taxon>
        <taxon>Actinomycetota</taxon>
        <taxon>Actinomycetes</taxon>
        <taxon>Catenulisporales</taxon>
        <taxon>Catenulisporaceae</taxon>
        <taxon>Catenulispora</taxon>
    </lineage>
</organism>
<evidence type="ECO:0000313" key="6">
    <source>
        <dbReference type="Proteomes" id="UP000730482"/>
    </source>
</evidence>
<dbReference type="Proteomes" id="UP000730482">
    <property type="component" value="Unassembled WGS sequence"/>
</dbReference>
<evidence type="ECO:0000256" key="1">
    <source>
        <dbReference type="SAM" id="MobiDB-lite"/>
    </source>
</evidence>
<dbReference type="InterPro" id="IPR003148">
    <property type="entry name" value="RCK_N"/>
</dbReference>
<sequence length="619" mass="68769">MTVRHSGSATPRFASVVRVFFITVGVVSLVLGYLGLDRYLGLPGQHYSHAPSDLIYFDLELFLIQSTPLAMGGPFPWQLSVARFSAPSVALYAIAEIVVAVSARRVRRAWLRRSRNHAVVFGTTRIASVVVERLRAQGKRVLVVRPDSAADPVGFDNVLDDRWTVVGVPASQRTLTDAGVRRASAVYACLDRIEDNSEVAYAIEAWRRGQRFPERVYASIDDLDLCTALKARRWSMAGAGRSHVDFFNRDELAAQTVVRRDRAAIDGPAPHIAISGTGAFARSALVELGRQRLSRTDQSEDPITIVLVGADADTVGSRLREQYPFLREVCVIEPWLTSLSQLFDARRQAHAPRLRRLYLCQSDERDALADALTCGSYLSAMDGVVVRLDRMSQMADMFHGGGRPGTLFDALDGRLELVDVTEVGCDPDRIGDDLADSLARSIHRRYLTDQLSAGRSWHSTASMTGWDELPPDLQRGNREQAEDVGRKLASIRCLLTPLRQSVEPFLFRPAEIETLAEAEHARWAAERRRSGWRHGPRRDDARRVHPGLVPWPVLPEDLRQKDRLFIRALPALLSDMGLAVVRVPERHDEPGRPAPPHAQKSADTPSAHAAIPILGVDLW</sequence>
<dbReference type="Gene3D" id="3.40.50.720">
    <property type="entry name" value="NAD(P)-binding Rossmann-like Domain"/>
    <property type="match status" value="1"/>
</dbReference>
<keyword evidence="2" id="KW-1133">Transmembrane helix</keyword>
<keyword evidence="2" id="KW-0812">Transmembrane</keyword>
<keyword evidence="6" id="KW-1185">Reference proteome</keyword>
<reference evidence="5 6" key="1">
    <citation type="submission" date="2020-02" db="EMBL/GenBank/DDBJ databases">
        <title>Acidophilic actinobacteria isolated from forest soil.</title>
        <authorList>
            <person name="Golinska P."/>
        </authorList>
    </citation>
    <scope>NUCLEOTIDE SEQUENCE [LARGE SCALE GENOMIC DNA]</scope>
    <source>
        <strain evidence="5 6">NL8</strain>
    </source>
</reference>
<keyword evidence="2" id="KW-0472">Membrane</keyword>